<dbReference type="GO" id="GO:0004177">
    <property type="term" value="F:aminopeptidase activity"/>
    <property type="evidence" value="ECO:0007669"/>
    <property type="project" value="UniProtKB-KW"/>
</dbReference>
<gene>
    <name evidence="10" type="ORF">F4694_005109</name>
</gene>
<dbReference type="PANTHER" id="PTHR34448">
    <property type="entry name" value="AMINOPEPTIDASE"/>
    <property type="match status" value="1"/>
</dbReference>
<dbReference type="GO" id="GO:0008237">
    <property type="term" value="F:metallopeptidase activity"/>
    <property type="evidence" value="ECO:0007669"/>
    <property type="project" value="UniProtKB-KW"/>
</dbReference>
<name>A0A852TKM9_9BACI</name>
<accession>A0A852TKM9</accession>
<dbReference type="InterPro" id="IPR000787">
    <property type="entry name" value="Peptidase_M29"/>
</dbReference>
<keyword evidence="6" id="KW-0645">Protease</keyword>
<evidence type="ECO:0000256" key="2">
    <source>
        <dbReference type="ARBA" id="ARBA00001946"/>
    </source>
</evidence>
<evidence type="ECO:0000256" key="3">
    <source>
        <dbReference type="ARBA" id="ARBA00001947"/>
    </source>
</evidence>
<reference evidence="11" key="1">
    <citation type="submission" date="2020-07" db="EMBL/GenBank/DDBJ databases">
        <authorList>
            <person name="Partida-Martinez L."/>
            <person name="Huntemann M."/>
            <person name="Clum A."/>
            <person name="Wang J."/>
            <person name="Palaniappan K."/>
            <person name="Ritter S."/>
            <person name="Chen I.-M."/>
            <person name="Stamatis D."/>
            <person name="Reddy T."/>
            <person name="O'Malley R."/>
            <person name="Daum C."/>
            <person name="Shapiro N."/>
            <person name="Ivanova N."/>
            <person name="Kyrpides N."/>
            <person name="Woyke T."/>
        </authorList>
    </citation>
    <scope>NUCLEOTIDE SEQUENCE [LARGE SCALE GENOMIC DNA]</scope>
    <source>
        <strain evidence="11">AT2.8</strain>
    </source>
</reference>
<evidence type="ECO:0000256" key="1">
    <source>
        <dbReference type="ARBA" id="ARBA00001941"/>
    </source>
</evidence>
<dbReference type="GO" id="GO:0046872">
    <property type="term" value="F:metal ion binding"/>
    <property type="evidence" value="ECO:0007669"/>
    <property type="project" value="UniProtKB-KW"/>
</dbReference>
<evidence type="ECO:0000256" key="6">
    <source>
        <dbReference type="ARBA" id="ARBA00022670"/>
    </source>
</evidence>
<comment type="cofactor">
    <cofactor evidence="1">
        <name>Co(2+)</name>
        <dbReference type="ChEBI" id="CHEBI:48828"/>
    </cofactor>
</comment>
<comment type="similarity">
    <text evidence="4">Belongs to the peptidase M29 family.</text>
</comment>
<dbReference type="GO" id="GO:0006508">
    <property type="term" value="P:proteolysis"/>
    <property type="evidence" value="ECO:0007669"/>
    <property type="project" value="UniProtKB-KW"/>
</dbReference>
<keyword evidence="7" id="KW-0479">Metal-binding</keyword>
<dbReference type="InterPro" id="IPR035097">
    <property type="entry name" value="M29_N-terminal"/>
</dbReference>
<reference evidence="11" key="2">
    <citation type="submission" date="2020-08" db="EMBL/GenBank/DDBJ databases">
        <title>The Agave Microbiome: Exploring the role of microbial communities in plant adaptations to desert environments.</title>
        <authorList>
            <person name="Partida-Martinez L.P."/>
        </authorList>
    </citation>
    <scope>NUCLEOTIDE SEQUENCE [LARGE SCALE GENOMIC DNA]</scope>
    <source>
        <strain evidence="11">AT2.8</strain>
    </source>
</reference>
<keyword evidence="9" id="KW-0482">Metalloprotease</keyword>
<evidence type="ECO:0000256" key="7">
    <source>
        <dbReference type="ARBA" id="ARBA00022723"/>
    </source>
</evidence>
<evidence type="ECO:0000313" key="11">
    <source>
        <dbReference type="Proteomes" id="UP000548423"/>
    </source>
</evidence>
<dbReference type="InterPro" id="IPR052170">
    <property type="entry name" value="M29_Exopeptidase"/>
</dbReference>
<keyword evidence="5 10" id="KW-0031">Aminopeptidase</keyword>
<dbReference type="AlphaFoldDB" id="A0A852TKM9"/>
<proteinExistence type="inferred from homology"/>
<dbReference type="EC" id="3.4.11.-" evidence="10"/>
<dbReference type="EMBL" id="JACCBX010000012">
    <property type="protein sequence ID" value="NYE08266.1"/>
    <property type="molecule type" value="Genomic_DNA"/>
</dbReference>
<evidence type="ECO:0000256" key="9">
    <source>
        <dbReference type="ARBA" id="ARBA00023049"/>
    </source>
</evidence>
<comment type="cofactor">
    <cofactor evidence="2">
        <name>Mg(2+)</name>
        <dbReference type="ChEBI" id="CHEBI:18420"/>
    </cofactor>
</comment>
<protein>
    <submittedName>
        <fullName evidence="10">Aminopeptidase</fullName>
        <ecNumber evidence="10">3.4.11.-</ecNumber>
    </submittedName>
</protein>
<dbReference type="Proteomes" id="UP000548423">
    <property type="component" value="Unassembled WGS sequence"/>
</dbReference>
<evidence type="ECO:0000256" key="4">
    <source>
        <dbReference type="ARBA" id="ARBA00008236"/>
    </source>
</evidence>
<dbReference type="Pfam" id="PF02073">
    <property type="entry name" value="Peptidase_M29"/>
    <property type="match status" value="1"/>
</dbReference>
<evidence type="ECO:0000256" key="5">
    <source>
        <dbReference type="ARBA" id="ARBA00022438"/>
    </source>
</evidence>
<comment type="cofactor">
    <cofactor evidence="3">
        <name>Zn(2+)</name>
        <dbReference type="ChEBI" id="CHEBI:29105"/>
    </cofactor>
</comment>
<organism evidence="10 11">
    <name type="scientific">Neobacillus niacini</name>
    <dbReference type="NCBI Taxonomy" id="86668"/>
    <lineage>
        <taxon>Bacteria</taxon>
        <taxon>Bacillati</taxon>
        <taxon>Bacillota</taxon>
        <taxon>Bacilli</taxon>
        <taxon>Bacillales</taxon>
        <taxon>Bacillaceae</taxon>
        <taxon>Neobacillus</taxon>
    </lineage>
</organism>
<dbReference type="SUPFAM" id="SSF144052">
    <property type="entry name" value="Thermophilic metalloprotease-like"/>
    <property type="match status" value="1"/>
</dbReference>
<dbReference type="PRINTS" id="PR00919">
    <property type="entry name" value="THERMOPTASE"/>
</dbReference>
<keyword evidence="8 10" id="KW-0378">Hydrolase</keyword>
<sequence length="410" mass="45568">MSEFQRNLEKYAELAVKVGVNIQKGQILVINTTIDAAEFVRLVVKSAYTAGADNVVVNWTDDVVSRTKYELAPDEAFTTYPVWRAKEMEDFVDQGAAFMAIVSSSPDLLKGVNPERISNFQKAAGTALAKYRQAAQSDKVSWTVIAAPSPDWAAKVFPDAPSNQQVSLLWDAIFKAVRVDTENPVEAWKKHDETLHEKVNYLNEKRYQKLHYTAPGTDLTIELPHYHLWVGAGSVNEKGLEFMANMPTEEVFTVPHREGVNGTVASTKPLSYGGNIIDRFSVTFENGRIVDYKAEEGEEFLKRLVETDEGSHYLGEVALVPFNSPISQSNVLFYNTLFDENASNHLAIGSAYAFCIEGGKKMSAEELKENGLNDSITHVDFMIGSENMDIDGIKADGTSEPVFRKGNWAF</sequence>
<comment type="caution">
    <text evidence="10">The sequence shown here is derived from an EMBL/GenBank/DDBJ whole genome shotgun (WGS) entry which is preliminary data.</text>
</comment>
<dbReference type="PANTHER" id="PTHR34448:SF3">
    <property type="entry name" value="AMINOPEPTIDASE AMPS"/>
    <property type="match status" value="1"/>
</dbReference>
<dbReference type="Gene3D" id="3.40.1830.10">
    <property type="entry name" value="Thermophilic metalloprotease (M29)"/>
    <property type="match status" value="1"/>
</dbReference>
<evidence type="ECO:0000256" key="8">
    <source>
        <dbReference type="ARBA" id="ARBA00022801"/>
    </source>
</evidence>
<evidence type="ECO:0000313" key="10">
    <source>
        <dbReference type="EMBL" id="NYE08266.1"/>
    </source>
</evidence>